<dbReference type="PROSITE" id="PS50949">
    <property type="entry name" value="HTH_GNTR"/>
    <property type="match status" value="1"/>
</dbReference>
<dbReference type="SMART" id="SM00345">
    <property type="entry name" value="HTH_GNTR"/>
    <property type="match status" value="1"/>
</dbReference>
<comment type="caution">
    <text evidence="5">The sequence shown here is derived from an EMBL/GenBank/DDBJ whole genome shotgun (WGS) entry which is preliminary data.</text>
</comment>
<evidence type="ECO:0000313" key="6">
    <source>
        <dbReference type="Proteomes" id="UP000537260"/>
    </source>
</evidence>
<dbReference type="SUPFAM" id="SSF64288">
    <property type="entry name" value="Chorismate lyase-like"/>
    <property type="match status" value="1"/>
</dbReference>
<dbReference type="PANTHER" id="PTHR44846">
    <property type="entry name" value="MANNOSYL-D-GLYCERATE TRANSPORT/METABOLISM SYSTEM REPRESSOR MNGR-RELATED"/>
    <property type="match status" value="1"/>
</dbReference>
<dbReference type="Pfam" id="PF00392">
    <property type="entry name" value="GntR"/>
    <property type="match status" value="1"/>
</dbReference>
<dbReference type="SUPFAM" id="SSF46785">
    <property type="entry name" value="Winged helix' DNA-binding domain"/>
    <property type="match status" value="1"/>
</dbReference>
<dbReference type="InterPro" id="IPR028978">
    <property type="entry name" value="Chorismate_lyase_/UTRA_dom_sf"/>
</dbReference>
<dbReference type="SMART" id="SM00866">
    <property type="entry name" value="UTRA"/>
    <property type="match status" value="1"/>
</dbReference>
<evidence type="ECO:0000313" key="5">
    <source>
        <dbReference type="EMBL" id="NYJ20778.1"/>
    </source>
</evidence>
<protein>
    <submittedName>
        <fullName evidence="5">GntR family transcriptional regulator</fullName>
    </submittedName>
</protein>
<feature type="domain" description="HTH gntR-type" evidence="4">
    <location>
        <begin position="49"/>
        <end position="117"/>
    </location>
</feature>
<reference evidence="5 6" key="1">
    <citation type="submission" date="2020-07" db="EMBL/GenBank/DDBJ databases">
        <title>Sequencing the genomes of 1000 actinobacteria strains.</title>
        <authorList>
            <person name="Klenk H.-P."/>
        </authorList>
    </citation>
    <scope>NUCLEOTIDE SEQUENCE [LARGE SCALE GENOMIC DNA]</scope>
    <source>
        <strain evidence="5 6">LI1</strain>
    </source>
</reference>
<gene>
    <name evidence="5" type="ORF">HNR05_002569</name>
</gene>
<sequence length="281" mass="30327">MLPSEPAVPVGDPQEGVNVVIQSEIGRTPAPASADGATPNSTGRLLRTTNLRVQLAEGLRERLRNGEWAEGSQLPTEAALTAEYGVSRSTVRAALQQLEAQGLTITRHGTGTFVSPYGHAITAGLQELQSMSDTIRSHGMEPTMRYHAVRFRGADAAEAAALGIPEGTRVLATERTVIADDIIVAYSYEVIPGALLPTDLTTDAVPDSLFGLLEQAGAIPHTAVTELHAACGPEIGWGERDPEMVYVYLHQIHHDSSARPIMLSRTYFHEGRFQFSILRVR</sequence>
<dbReference type="PANTHER" id="PTHR44846:SF17">
    <property type="entry name" value="GNTR-FAMILY TRANSCRIPTIONAL REGULATOR"/>
    <property type="match status" value="1"/>
</dbReference>
<dbReference type="EMBL" id="JACCFM010000001">
    <property type="protein sequence ID" value="NYJ20778.1"/>
    <property type="molecule type" value="Genomic_DNA"/>
</dbReference>
<name>A0A7Z0EFL1_9MICO</name>
<keyword evidence="6" id="KW-1185">Reference proteome</keyword>
<organism evidence="5 6">
    <name type="scientific">Glaciibacter psychrotolerans</name>
    <dbReference type="NCBI Taxonomy" id="670054"/>
    <lineage>
        <taxon>Bacteria</taxon>
        <taxon>Bacillati</taxon>
        <taxon>Actinomycetota</taxon>
        <taxon>Actinomycetes</taxon>
        <taxon>Micrococcales</taxon>
        <taxon>Microbacteriaceae</taxon>
        <taxon>Glaciibacter</taxon>
    </lineage>
</organism>
<dbReference type="PRINTS" id="PR00035">
    <property type="entry name" value="HTHGNTR"/>
</dbReference>
<proteinExistence type="predicted"/>
<evidence type="ECO:0000256" key="2">
    <source>
        <dbReference type="ARBA" id="ARBA00023125"/>
    </source>
</evidence>
<dbReference type="Gene3D" id="3.40.1410.10">
    <property type="entry name" value="Chorismate lyase-like"/>
    <property type="match status" value="1"/>
</dbReference>
<accession>A0A7Z0EFL1</accession>
<evidence type="ECO:0000256" key="1">
    <source>
        <dbReference type="ARBA" id="ARBA00023015"/>
    </source>
</evidence>
<dbReference type="RefSeq" id="WP_179579468.1">
    <property type="nucleotide sequence ID" value="NZ_JACCFM010000001.1"/>
</dbReference>
<keyword evidence="1" id="KW-0805">Transcription regulation</keyword>
<dbReference type="Pfam" id="PF07702">
    <property type="entry name" value="UTRA"/>
    <property type="match status" value="1"/>
</dbReference>
<dbReference type="CDD" id="cd07377">
    <property type="entry name" value="WHTH_GntR"/>
    <property type="match status" value="1"/>
</dbReference>
<dbReference type="Gene3D" id="1.10.10.10">
    <property type="entry name" value="Winged helix-like DNA-binding domain superfamily/Winged helix DNA-binding domain"/>
    <property type="match status" value="1"/>
</dbReference>
<dbReference type="GO" id="GO:0045892">
    <property type="term" value="P:negative regulation of DNA-templated transcription"/>
    <property type="evidence" value="ECO:0007669"/>
    <property type="project" value="TreeGrafter"/>
</dbReference>
<dbReference type="InterPro" id="IPR036390">
    <property type="entry name" value="WH_DNA-bd_sf"/>
</dbReference>
<evidence type="ECO:0000259" key="4">
    <source>
        <dbReference type="PROSITE" id="PS50949"/>
    </source>
</evidence>
<dbReference type="AlphaFoldDB" id="A0A7Z0EFL1"/>
<dbReference type="GO" id="GO:0003700">
    <property type="term" value="F:DNA-binding transcription factor activity"/>
    <property type="evidence" value="ECO:0007669"/>
    <property type="project" value="InterPro"/>
</dbReference>
<dbReference type="Proteomes" id="UP000537260">
    <property type="component" value="Unassembled WGS sequence"/>
</dbReference>
<dbReference type="InterPro" id="IPR050679">
    <property type="entry name" value="Bact_HTH_transcr_reg"/>
</dbReference>
<keyword evidence="3" id="KW-0804">Transcription</keyword>
<evidence type="ECO:0000256" key="3">
    <source>
        <dbReference type="ARBA" id="ARBA00023163"/>
    </source>
</evidence>
<keyword evidence="2" id="KW-0238">DNA-binding</keyword>
<dbReference type="InterPro" id="IPR011663">
    <property type="entry name" value="UTRA"/>
</dbReference>
<dbReference type="InterPro" id="IPR000524">
    <property type="entry name" value="Tscrpt_reg_HTH_GntR"/>
</dbReference>
<dbReference type="GO" id="GO:0003677">
    <property type="term" value="F:DNA binding"/>
    <property type="evidence" value="ECO:0007669"/>
    <property type="project" value="UniProtKB-KW"/>
</dbReference>
<dbReference type="InterPro" id="IPR036388">
    <property type="entry name" value="WH-like_DNA-bd_sf"/>
</dbReference>